<dbReference type="Pfam" id="PF01098">
    <property type="entry name" value="FTSW_RODA_SPOVE"/>
    <property type="match status" value="1"/>
</dbReference>
<dbReference type="OrthoDB" id="9812661at2"/>
<evidence type="ECO:0000313" key="8">
    <source>
        <dbReference type="Proteomes" id="UP000074382"/>
    </source>
</evidence>
<sequence length="482" mass="51341">MTDETTPRPGRRRTTELAMLLLALAVFVVGLCLTGLELHGRLPDVLWLFTAVLSGGGLAVHVALRFLAPWADPLLLPLAVLLNGIGLTVIWGLHAEAGDSAAVALRQLLWTGLGLLSCLATLLLVRRPQRLQRYPYVSALAGLALLAAPVLPVIGLDQYGARRWLSFGEFTVQPSEFAKIPLVVFLAAYLGVKRDALALAASQITVRGVKVFSVPRMRDMGPMTAAWSVAILILVGTRDLGTSLLLFTLFLAMLYTATQRKSWVGIGLAMFLVGAYAAYLLFWHIRQRVAIWLHAFSPDVYHARQGSAQVVDGLFALADGGLFGTGFGEGRAASLFAADSDLIVVSLGEKFGLAGVAAVLMATLLLVERAFRTALSARETFVKLMTTGLAFLWAFQVFVVVGGVTRLIPLSGMTTPLLAVGGSSLVTSWITVGLWLRVSSEVRRAAVPPGSDGTATVELPRVVVSGASARAVAASRTSTARE</sequence>
<dbReference type="RefSeq" id="WP_068753428.1">
    <property type="nucleotide sequence ID" value="NZ_KQ950180.1"/>
</dbReference>
<feature type="transmembrane region" description="Helical" evidence="6">
    <location>
        <begin position="414"/>
        <end position="436"/>
    </location>
</feature>
<evidence type="ECO:0000256" key="6">
    <source>
        <dbReference type="SAM" id="Phobius"/>
    </source>
</evidence>
<dbReference type="STRING" id="665004.AC529_15175"/>
<keyword evidence="3" id="KW-0133">Cell shape</keyword>
<keyword evidence="7" id="KW-0132">Cell division</keyword>
<evidence type="ECO:0000256" key="4">
    <source>
        <dbReference type="ARBA" id="ARBA00022989"/>
    </source>
</evidence>
<organism evidence="7 8">
    <name type="scientific">Thermobifida cellulosilytica TB100</name>
    <dbReference type="NCBI Taxonomy" id="665004"/>
    <lineage>
        <taxon>Bacteria</taxon>
        <taxon>Bacillati</taxon>
        <taxon>Actinomycetota</taxon>
        <taxon>Actinomycetes</taxon>
        <taxon>Streptosporangiales</taxon>
        <taxon>Nocardiopsidaceae</taxon>
        <taxon>Thermobifida</taxon>
    </lineage>
</organism>
<dbReference type="Proteomes" id="UP000074382">
    <property type="component" value="Unassembled WGS sequence"/>
</dbReference>
<feature type="transmembrane region" description="Helical" evidence="6">
    <location>
        <begin position="45"/>
        <end position="67"/>
    </location>
</feature>
<dbReference type="InterPro" id="IPR001182">
    <property type="entry name" value="FtsW/RodA"/>
</dbReference>
<dbReference type="GO" id="GO:0015648">
    <property type="term" value="F:lipid-linked peptidoglycan transporter activity"/>
    <property type="evidence" value="ECO:0007669"/>
    <property type="project" value="TreeGrafter"/>
</dbReference>
<protein>
    <submittedName>
        <fullName evidence="7">Cell division protein</fullName>
    </submittedName>
</protein>
<keyword evidence="5 6" id="KW-0472">Membrane</keyword>
<accession>A0A147KF77</accession>
<dbReference type="EMBL" id="LGEM01000104">
    <property type="protein sequence ID" value="KUP95918.1"/>
    <property type="molecule type" value="Genomic_DNA"/>
</dbReference>
<keyword evidence="8" id="KW-1185">Reference proteome</keyword>
<feature type="transmembrane region" description="Helical" evidence="6">
    <location>
        <begin position="17"/>
        <end position="39"/>
    </location>
</feature>
<feature type="transmembrane region" description="Helical" evidence="6">
    <location>
        <begin position="388"/>
        <end position="408"/>
    </location>
</feature>
<evidence type="ECO:0000256" key="2">
    <source>
        <dbReference type="ARBA" id="ARBA00022692"/>
    </source>
</evidence>
<evidence type="ECO:0000256" key="1">
    <source>
        <dbReference type="ARBA" id="ARBA00004141"/>
    </source>
</evidence>
<keyword evidence="4 6" id="KW-1133">Transmembrane helix</keyword>
<feature type="transmembrane region" description="Helical" evidence="6">
    <location>
        <begin position="351"/>
        <end position="367"/>
    </location>
</feature>
<name>A0A147KF77_THECS</name>
<dbReference type="AlphaFoldDB" id="A0A147KF77"/>
<proteinExistence type="predicted"/>
<feature type="transmembrane region" description="Helical" evidence="6">
    <location>
        <begin position="137"/>
        <end position="156"/>
    </location>
</feature>
<keyword evidence="7" id="KW-0131">Cell cycle</keyword>
<dbReference type="GO" id="GO:0032153">
    <property type="term" value="C:cell division site"/>
    <property type="evidence" value="ECO:0007669"/>
    <property type="project" value="TreeGrafter"/>
</dbReference>
<feature type="transmembrane region" description="Helical" evidence="6">
    <location>
        <begin position="107"/>
        <end position="125"/>
    </location>
</feature>
<comment type="subcellular location">
    <subcellularLocation>
        <location evidence="1">Membrane</location>
        <topology evidence="1">Multi-pass membrane protein</topology>
    </subcellularLocation>
</comment>
<dbReference type="PANTHER" id="PTHR30474">
    <property type="entry name" value="CELL CYCLE PROTEIN"/>
    <property type="match status" value="1"/>
</dbReference>
<reference evidence="8" key="1">
    <citation type="journal article" date="2017" name="Acta Aliment.">
        <title>Plant polysaccharide degrading enzyme system of Thermpbifida cellulosilytica TB100 revealed by de novo genome project data.</title>
        <authorList>
            <person name="Toth A."/>
            <person name="Baka E."/>
            <person name="Luzics S."/>
            <person name="Bata-Vidacs I."/>
            <person name="Nagy I."/>
            <person name="Balint B."/>
            <person name="Herceg R."/>
            <person name="Olasz F."/>
            <person name="Wilk T."/>
            <person name="Nagy T."/>
            <person name="Kriszt B."/>
            <person name="Nagy I."/>
            <person name="Kukolya J."/>
        </authorList>
    </citation>
    <scope>NUCLEOTIDE SEQUENCE [LARGE SCALE GENOMIC DNA]</scope>
    <source>
        <strain evidence="8">TB100</strain>
    </source>
</reference>
<feature type="transmembrane region" description="Helical" evidence="6">
    <location>
        <begin position="225"/>
        <end position="251"/>
    </location>
</feature>
<comment type="caution">
    <text evidence="7">The sequence shown here is derived from an EMBL/GenBank/DDBJ whole genome shotgun (WGS) entry which is preliminary data.</text>
</comment>
<feature type="transmembrane region" description="Helical" evidence="6">
    <location>
        <begin position="263"/>
        <end position="285"/>
    </location>
</feature>
<dbReference type="GO" id="GO:0051301">
    <property type="term" value="P:cell division"/>
    <property type="evidence" value="ECO:0007669"/>
    <property type="project" value="UniProtKB-KW"/>
</dbReference>
<evidence type="ECO:0000256" key="5">
    <source>
        <dbReference type="ARBA" id="ARBA00023136"/>
    </source>
</evidence>
<dbReference type="GO" id="GO:0008360">
    <property type="term" value="P:regulation of cell shape"/>
    <property type="evidence" value="ECO:0007669"/>
    <property type="project" value="UniProtKB-KW"/>
</dbReference>
<keyword evidence="2 6" id="KW-0812">Transmembrane</keyword>
<evidence type="ECO:0000256" key="3">
    <source>
        <dbReference type="ARBA" id="ARBA00022960"/>
    </source>
</evidence>
<dbReference type="PANTHER" id="PTHR30474:SF3">
    <property type="entry name" value="PEPTIDOGLYCAN GLYCOSYLTRANSFERASE RODA"/>
    <property type="match status" value="1"/>
</dbReference>
<dbReference type="GO" id="GO:0005886">
    <property type="term" value="C:plasma membrane"/>
    <property type="evidence" value="ECO:0007669"/>
    <property type="project" value="TreeGrafter"/>
</dbReference>
<feature type="transmembrane region" description="Helical" evidence="6">
    <location>
        <begin position="74"/>
        <end position="95"/>
    </location>
</feature>
<evidence type="ECO:0000313" key="7">
    <source>
        <dbReference type="EMBL" id="KUP95918.1"/>
    </source>
</evidence>
<gene>
    <name evidence="7" type="ORF">AC529_15175</name>
</gene>